<keyword evidence="2" id="KW-1185">Reference proteome</keyword>
<dbReference type="EMBL" id="CM037157">
    <property type="protein sequence ID" value="KAH7850061.1"/>
    <property type="molecule type" value="Genomic_DNA"/>
</dbReference>
<dbReference type="Proteomes" id="UP000828048">
    <property type="component" value="Chromosome 7"/>
</dbReference>
<evidence type="ECO:0000313" key="2">
    <source>
        <dbReference type="Proteomes" id="UP000828048"/>
    </source>
</evidence>
<accession>A0ACB7Y9N8</accession>
<comment type="caution">
    <text evidence="1">The sequence shown here is derived from an EMBL/GenBank/DDBJ whole genome shotgun (WGS) entry which is preliminary data.</text>
</comment>
<evidence type="ECO:0000313" key="1">
    <source>
        <dbReference type="EMBL" id="KAH7850061.1"/>
    </source>
</evidence>
<name>A0ACB7Y9N8_9ERIC</name>
<organism evidence="1 2">
    <name type="scientific">Vaccinium darrowii</name>
    <dbReference type="NCBI Taxonomy" id="229202"/>
    <lineage>
        <taxon>Eukaryota</taxon>
        <taxon>Viridiplantae</taxon>
        <taxon>Streptophyta</taxon>
        <taxon>Embryophyta</taxon>
        <taxon>Tracheophyta</taxon>
        <taxon>Spermatophyta</taxon>
        <taxon>Magnoliopsida</taxon>
        <taxon>eudicotyledons</taxon>
        <taxon>Gunneridae</taxon>
        <taxon>Pentapetalae</taxon>
        <taxon>asterids</taxon>
        <taxon>Ericales</taxon>
        <taxon>Ericaceae</taxon>
        <taxon>Vaccinioideae</taxon>
        <taxon>Vaccinieae</taxon>
        <taxon>Vaccinium</taxon>
    </lineage>
</organism>
<reference evidence="1 2" key="1">
    <citation type="journal article" date="2021" name="Hortic Res">
        <title>High-quality reference genome and annotation aids understanding of berry development for evergreen blueberry (Vaccinium darrowii).</title>
        <authorList>
            <person name="Yu J."/>
            <person name="Hulse-Kemp A.M."/>
            <person name="Babiker E."/>
            <person name="Staton M."/>
        </authorList>
    </citation>
    <scope>NUCLEOTIDE SEQUENCE [LARGE SCALE GENOMIC DNA]</scope>
    <source>
        <strain evidence="2">cv. NJ 8807/NJ 8810</strain>
        <tissue evidence="1">Young leaf</tissue>
    </source>
</reference>
<proteinExistence type="predicted"/>
<gene>
    <name evidence="1" type="ORF">Vadar_027276</name>
</gene>
<sequence length="343" mass="37964">MSMGLEANPLSTAVVLLHLLSLLTAVSAKLKTSHIRFDYFNNTYNLDKAFQVDSTAVINNNALQVTVDSVNPAFLTNQAGWCHKHRDQLMLVFDYMPNGSLDKQLFSDNANIKPLSWDLRHKIISGVASALHSLQCHFEQRVIHRDVKASNIMLDSDFTAKLGDFGLAQALDNETTSYGETSGVCGTRGYMAPEYVYTGMATEESDVYAFGAVILEVVCGKKPMTQIDNHQFLVDWVWALHHEGQLLEAVDNRLGKDYVKEQAQRVLLLGMACSHPAPSKRPKTHDIVQILSGSMPAPHVPSSRPPFVWEYNTPAATDTTSFMTAPYDQSTCTVPIAINSETQ</sequence>
<protein>
    <submittedName>
        <fullName evidence="1">Uncharacterized protein</fullName>
    </submittedName>
</protein>